<dbReference type="GO" id="GO:0009307">
    <property type="term" value="P:DNA restriction-modification system"/>
    <property type="evidence" value="ECO:0007669"/>
    <property type="project" value="UniProtKB-KW"/>
</dbReference>
<evidence type="ECO:0000313" key="6">
    <source>
        <dbReference type="Proteomes" id="UP000001432"/>
    </source>
</evidence>
<dbReference type="EnsemblBacteria" id="ABN74281">
    <property type="protein sequence ID" value="ABN74281"/>
    <property type="gene ID" value="APL_1193"/>
</dbReference>
<evidence type="ECO:0000259" key="4">
    <source>
        <dbReference type="Pfam" id="PF01420"/>
    </source>
</evidence>
<keyword evidence="3" id="KW-0238">DNA-binding</keyword>
<evidence type="ECO:0000256" key="2">
    <source>
        <dbReference type="ARBA" id="ARBA00022747"/>
    </source>
</evidence>
<dbReference type="PATRIC" id="fig|416269.6.peg.1246"/>
<name>A3N1J5_ACTP2</name>
<dbReference type="REBASE" id="14776">
    <property type="entry name" value="S.AplL20ORF1194P"/>
</dbReference>
<gene>
    <name evidence="5" type="ordered locus">APL_1193</name>
</gene>
<dbReference type="AlphaFoldDB" id="A3N1J5"/>
<dbReference type="PANTHER" id="PTHR30408">
    <property type="entry name" value="TYPE-1 RESTRICTION ENZYME ECOKI SPECIFICITY PROTEIN"/>
    <property type="match status" value="1"/>
</dbReference>
<evidence type="ECO:0000313" key="5">
    <source>
        <dbReference type="EMBL" id="ABN74281.1"/>
    </source>
</evidence>
<comment type="similarity">
    <text evidence="1">Belongs to the type-I restriction system S methylase family.</text>
</comment>
<feature type="domain" description="Type I restriction modification DNA specificity" evidence="4">
    <location>
        <begin position="24"/>
        <end position="188"/>
    </location>
</feature>
<dbReference type="Proteomes" id="UP000001432">
    <property type="component" value="Chromosome"/>
</dbReference>
<evidence type="ECO:0000256" key="3">
    <source>
        <dbReference type="ARBA" id="ARBA00023125"/>
    </source>
</evidence>
<proteinExistence type="inferred from homology"/>
<dbReference type="eggNOG" id="COG0732">
    <property type="taxonomic scope" value="Bacteria"/>
</dbReference>
<dbReference type="STRING" id="416269.APL_1193"/>
<keyword evidence="2" id="KW-0680">Restriction system</keyword>
<dbReference type="EMBL" id="CP000569">
    <property type="protein sequence ID" value="ABN74281.1"/>
    <property type="molecule type" value="Genomic_DNA"/>
</dbReference>
<dbReference type="InterPro" id="IPR052021">
    <property type="entry name" value="Type-I_RS_S_subunit"/>
</dbReference>
<sequence>MVVNYIKFNDTEIEFIDGDRGIHYPKKEEFSSSGYCVFLNTGNVTSNGFNFNDLDFITKEKDELLRKGRVIPHDIVLTTRGTVGNVAYVSENELYKNIRINSGMVIIRSDCSKYEPYFLYSFFRSELFKKQCEYNGSGSAQPQLPISALKNISFPNFNLETQQKIAQVLSTLDRKIALNQQISAKLEKMAKTLYDYWFVQFDFPDENGNPYKSSGGEMVYNPELKRDVPKGWECDFVENYLDKVPNTDKIPSKEIQVKGQIPVIDQSQDYICGFTDNENALLEPIDAHIIFGDHTRVVKLVNFPYARGADGTQIIISNNKKLPNFLFYQMIAKIDLSNYGYARHYKFLKESKVLIPTEYIAQKYHQTVKPYFDLWKTNLKETQKLTQLRDFLLPMLMNGQVEVV</sequence>
<protein>
    <submittedName>
        <fullName evidence="5">Putative type I restriction-modification system, S subunit</fullName>
    </submittedName>
</protein>
<dbReference type="Gene3D" id="3.90.220.20">
    <property type="entry name" value="DNA methylase specificity domains"/>
    <property type="match status" value="2"/>
</dbReference>
<dbReference type="PANTHER" id="PTHR30408:SF13">
    <property type="entry name" value="TYPE I RESTRICTION ENZYME HINDI SPECIFICITY SUBUNIT"/>
    <property type="match status" value="1"/>
</dbReference>
<dbReference type="RefSeq" id="WP_011848542.1">
    <property type="nucleotide sequence ID" value="NC_009053.1"/>
</dbReference>
<dbReference type="InterPro" id="IPR044946">
    <property type="entry name" value="Restrct_endonuc_typeI_TRD_sf"/>
</dbReference>
<dbReference type="InterPro" id="IPR000055">
    <property type="entry name" value="Restrct_endonuc_typeI_TRD"/>
</dbReference>
<reference evidence="5 6" key="1">
    <citation type="journal article" date="2008" name="J. Bacteriol.">
        <title>The complete genome sequence of Actinobacillus pleuropneumoniae L20 (serotype 5b).</title>
        <authorList>
            <person name="Foote S.J."/>
            <person name="Bosse J.T."/>
            <person name="Bouevitch A.B."/>
            <person name="Langford P.R."/>
            <person name="Young N.M."/>
            <person name="Nash J.H."/>
        </authorList>
    </citation>
    <scope>NUCLEOTIDE SEQUENCE [LARGE SCALE GENOMIC DNA]</scope>
    <source>
        <strain evidence="5 6">L20</strain>
    </source>
</reference>
<evidence type="ECO:0000256" key="1">
    <source>
        <dbReference type="ARBA" id="ARBA00010923"/>
    </source>
</evidence>
<dbReference type="Pfam" id="PF01420">
    <property type="entry name" value="Methylase_S"/>
    <property type="match status" value="1"/>
</dbReference>
<dbReference type="HOGENOM" id="CLU_021095_2_3_6"/>
<dbReference type="KEGG" id="apl:APL_1193"/>
<dbReference type="GO" id="GO:0003677">
    <property type="term" value="F:DNA binding"/>
    <property type="evidence" value="ECO:0007669"/>
    <property type="project" value="UniProtKB-KW"/>
</dbReference>
<organism evidence="5 6">
    <name type="scientific">Actinobacillus pleuropneumoniae serotype 5b (strain L20)</name>
    <dbReference type="NCBI Taxonomy" id="416269"/>
    <lineage>
        <taxon>Bacteria</taxon>
        <taxon>Pseudomonadati</taxon>
        <taxon>Pseudomonadota</taxon>
        <taxon>Gammaproteobacteria</taxon>
        <taxon>Pasteurellales</taxon>
        <taxon>Pasteurellaceae</taxon>
        <taxon>Actinobacillus</taxon>
    </lineage>
</organism>
<dbReference type="SUPFAM" id="SSF116734">
    <property type="entry name" value="DNA methylase specificity domain"/>
    <property type="match status" value="2"/>
</dbReference>
<accession>A3N1J5</accession>